<feature type="compositionally biased region" description="Basic and acidic residues" evidence="1">
    <location>
        <begin position="77"/>
        <end position="90"/>
    </location>
</feature>
<reference evidence="2" key="1">
    <citation type="submission" date="2020-08" db="EMBL/GenBank/DDBJ databases">
        <title>Genome sequencing and assembly of the red palm weevil Rhynchophorus ferrugineus.</title>
        <authorList>
            <person name="Dias G.B."/>
            <person name="Bergman C.M."/>
            <person name="Manee M."/>
        </authorList>
    </citation>
    <scope>NUCLEOTIDE SEQUENCE</scope>
    <source>
        <strain evidence="2">AA-2017</strain>
        <tissue evidence="2">Whole larva</tissue>
    </source>
</reference>
<dbReference type="Proteomes" id="UP000625711">
    <property type="component" value="Unassembled WGS sequence"/>
</dbReference>
<accession>A0A834IMH7</accession>
<gene>
    <name evidence="2" type="ORF">GWI33_006073</name>
</gene>
<feature type="region of interest" description="Disordered" evidence="1">
    <location>
        <begin position="55"/>
        <end position="103"/>
    </location>
</feature>
<evidence type="ECO:0000313" key="3">
    <source>
        <dbReference type="Proteomes" id="UP000625711"/>
    </source>
</evidence>
<feature type="compositionally biased region" description="Basic residues" evidence="1">
    <location>
        <begin position="65"/>
        <end position="76"/>
    </location>
</feature>
<organism evidence="2 3">
    <name type="scientific">Rhynchophorus ferrugineus</name>
    <name type="common">Red palm weevil</name>
    <name type="synonym">Curculio ferrugineus</name>
    <dbReference type="NCBI Taxonomy" id="354439"/>
    <lineage>
        <taxon>Eukaryota</taxon>
        <taxon>Metazoa</taxon>
        <taxon>Ecdysozoa</taxon>
        <taxon>Arthropoda</taxon>
        <taxon>Hexapoda</taxon>
        <taxon>Insecta</taxon>
        <taxon>Pterygota</taxon>
        <taxon>Neoptera</taxon>
        <taxon>Endopterygota</taxon>
        <taxon>Coleoptera</taxon>
        <taxon>Polyphaga</taxon>
        <taxon>Cucujiformia</taxon>
        <taxon>Curculionidae</taxon>
        <taxon>Dryophthorinae</taxon>
        <taxon>Rhynchophorus</taxon>
    </lineage>
</organism>
<protein>
    <submittedName>
        <fullName evidence="2">Uncharacterized protein</fullName>
    </submittedName>
</protein>
<sequence length="163" mass="18390">MKIQRSTAHGAPGSVRVCYCRLNELHRDRSSSNDWYFLGSQGNFLKSDNGTVPNIRARLLSPPHHSAKPRRRRPRRRDASVNRPRRTDTRHAKKKHSVPCRCPPYRTEPAPIELSLAPNSFPVMPTAVAFFFSSVALQLQVFISERPPTGPLRAARTGRDGVL</sequence>
<keyword evidence="3" id="KW-1185">Reference proteome</keyword>
<comment type="caution">
    <text evidence="2">The sequence shown here is derived from an EMBL/GenBank/DDBJ whole genome shotgun (WGS) entry which is preliminary data.</text>
</comment>
<dbReference type="AlphaFoldDB" id="A0A834IMH7"/>
<dbReference type="EMBL" id="JAACXV010000300">
    <property type="protein sequence ID" value="KAF7280420.1"/>
    <property type="molecule type" value="Genomic_DNA"/>
</dbReference>
<name>A0A834IMH7_RHYFE</name>
<proteinExistence type="predicted"/>
<evidence type="ECO:0000256" key="1">
    <source>
        <dbReference type="SAM" id="MobiDB-lite"/>
    </source>
</evidence>
<evidence type="ECO:0000313" key="2">
    <source>
        <dbReference type="EMBL" id="KAF7280420.1"/>
    </source>
</evidence>